<keyword evidence="3" id="KW-1185">Reference proteome</keyword>
<dbReference type="AlphaFoldDB" id="A0A9N7UGU7"/>
<feature type="region of interest" description="Disordered" evidence="1">
    <location>
        <begin position="61"/>
        <end position="81"/>
    </location>
</feature>
<proteinExistence type="predicted"/>
<comment type="caution">
    <text evidence="2">The sequence shown here is derived from an EMBL/GenBank/DDBJ whole genome shotgun (WGS) entry which is preliminary data.</text>
</comment>
<feature type="compositionally biased region" description="Basic and acidic residues" evidence="1">
    <location>
        <begin position="61"/>
        <end position="71"/>
    </location>
</feature>
<feature type="region of interest" description="Disordered" evidence="1">
    <location>
        <begin position="1"/>
        <end position="25"/>
    </location>
</feature>
<gene>
    <name evidence="2" type="ORF">PLEPLA_LOCUS17803</name>
</gene>
<organism evidence="2 3">
    <name type="scientific">Pleuronectes platessa</name>
    <name type="common">European plaice</name>
    <dbReference type="NCBI Taxonomy" id="8262"/>
    <lineage>
        <taxon>Eukaryota</taxon>
        <taxon>Metazoa</taxon>
        <taxon>Chordata</taxon>
        <taxon>Craniata</taxon>
        <taxon>Vertebrata</taxon>
        <taxon>Euteleostomi</taxon>
        <taxon>Actinopterygii</taxon>
        <taxon>Neopterygii</taxon>
        <taxon>Teleostei</taxon>
        <taxon>Neoteleostei</taxon>
        <taxon>Acanthomorphata</taxon>
        <taxon>Carangaria</taxon>
        <taxon>Pleuronectiformes</taxon>
        <taxon>Pleuronectoidei</taxon>
        <taxon>Pleuronectidae</taxon>
        <taxon>Pleuronectes</taxon>
    </lineage>
</organism>
<evidence type="ECO:0000313" key="3">
    <source>
        <dbReference type="Proteomes" id="UP001153269"/>
    </source>
</evidence>
<accession>A0A9N7UGU7</accession>
<dbReference type="EMBL" id="CADEAL010001174">
    <property type="protein sequence ID" value="CAB1429823.1"/>
    <property type="molecule type" value="Genomic_DNA"/>
</dbReference>
<dbReference type="Proteomes" id="UP001153269">
    <property type="component" value="Unassembled WGS sequence"/>
</dbReference>
<name>A0A9N7UGU7_PLEPL</name>
<feature type="compositionally biased region" description="Polar residues" evidence="1">
    <location>
        <begin position="1"/>
        <end position="21"/>
    </location>
</feature>
<protein>
    <submittedName>
        <fullName evidence="2">Uncharacterized protein</fullName>
    </submittedName>
</protein>
<evidence type="ECO:0000256" key="1">
    <source>
        <dbReference type="SAM" id="MobiDB-lite"/>
    </source>
</evidence>
<evidence type="ECO:0000313" key="2">
    <source>
        <dbReference type="EMBL" id="CAB1429823.1"/>
    </source>
</evidence>
<reference evidence="2" key="1">
    <citation type="submission" date="2020-03" db="EMBL/GenBank/DDBJ databases">
        <authorList>
            <person name="Weist P."/>
        </authorList>
    </citation>
    <scope>NUCLEOTIDE SEQUENCE</scope>
</reference>
<sequence length="122" mass="13064">MSSFTPYVDTSQKEAGTNPQGSGEEALLEGGLQRFCLSATVSGHHSARQCGRMRGSLVETEGAREGAEWRRSRYRPTAKTPPCTAPLSSVLLSPSVTLPPLIHLSPFHPASLIDPLCPSPHL</sequence>